<keyword evidence="6" id="KW-1185">Reference proteome</keyword>
<accession>A0A1C6UKC0</accession>
<protein>
    <submittedName>
        <fullName evidence="5">Acyl carrier protein</fullName>
    </submittedName>
</protein>
<evidence type="ECO:0000256" key="2">
    <source>
        <dbReference type="ARBA" id="ARBA00022553"/>
    </source>
</evidence>
<keyword evidence="1" id="KW-0596">Phosphopantetheine</keyword>
<evidence type="ECO:0000256" key="3">
    <source>
        <dbReference type="SAM" id="MobiDB-lite"/>
    </source>
</evidence>
<dbReference type="SMART" id="SM01294">
    <property type="entry name" value="PKS_PP_betabranch"/>
    <property type="match status" value="1"/>
</dbReference>
<name>A0A1C6UKC0_9ACTN</name>
<proteinExistence type="predicted"/>
<gene>
    <name evidence="5" type="ORF">GA0070617_2689</name>
</gene>
<dbReference type="InterPro" id="IPR050091">
    <property type="entry name" value="PKS_NRPS_Biosynth_Enz"/>
</dbReference>
<dbReference type="Gene3D" id="1.10.1200.10">
    <property type="entry name" value="ACP-like"/>
    <property type="match status" value="1"/>
</dbReference>
<evidence type="ECO:0000313" key="6">
    <source>
        <dbReference type="Proteomes" id="UP000198937"/>
    </source>
</evidence>
<sequence>MTATRPGPPGRGRAGDRAPGTNERRGVPMTEALPDVAHLHDLPASERREALENLVLAQFKTALLMDDDEDLPLESGFFDLGLTSLRLIELRQRLERQLGLGIDATVLFNRPTIDQLVDHLVREFDPTRPAEPVVAAPVEAVS</sequence>
<evidence type="ECO:0000259" key="4">
    <source>
        <dbReference type="PROSITE" id="PS50075"/>
    </source>
</evidence>
<dbReference type="PANTHER" id="PTHR43775:SF37">
    <property type="entry name" value="SI:DKEY-61P9.11"/>
    <property type="match status" value="1"/>
</dbReference>
<dbReference type="STRING" id="683228.GA0070617_2689"/>
<evidence type="ECO:0000313" key="5">
    <source>
        <dbReference type="EMBL" id="SCL54520.1"/>
    </source>
</evidence>
<feature type="domain" description="Carrier" evidence="4">
    <location>
        <begin position="49"/>
        <end position="124"/>
    </location>
</feature>
<evidence type="ECO:0000256" key="1">
    <source>
        <dbReference type="ARBA" id="ARBA00022450"/>
    </source>
</evidence>
<feature type="region of interest" description="Disordered" evidence="3">
    <location>
        <begin position="1"/>
        <end position="29"/>
    </location>
</feature>
<dbReference type="SUPFAM" id="SSF47336">
    <property type="entry name" value="ACP-like"/>
    <property type="match status" value="1"/>
</dbReference>
<dbReference type="InterPro" id="IPR009081">
    <property type="entry name" value="PP-bd_ACP"/>
</dbReference>
<dbReference type="InterPro" id="IPR020806">
    <property type="entry name" value="PKS_PP-bd"/>
</dbReference>
<dbReference type="GO" id="GO:0004312">
    <property type="term" value="F:fatty acid synthase activity"/>
    <property type="evidence" value="ECO:0007669"/>
    <property type="project" value="TreeGrafter"/>
</dbReference>
<reference evidence="6" key="1">
    <citation type="submission" date="2016-06" db="EMBL/GenBank/DDBJ databases">
        <authorList>
            <person name="Varghese N."/>
            <person name="Submissions Spin"/>
        </authorList>
    </citation>
    <scope>NUCLEOTIDE SEQUENCE [LARGE SCALE GENOMIC DNA]</scope>
    <source>
        <strain evidence="6">DSM 45577</strain>
    </source>
</reference>
<dbReference type="Proteomes" id="UP000198937">
    <property type="component" value="Unassembled WGS sequence"/>
</dbReference>
<dbReference type="EMBL" id="FMIA01000002">
    <property type="protein sequence ID" value="SCL54520.1"/>
    <property type="molecule type" value="Genomic_DNA"/>
</dbReference>
<organism evidence="5 6">
    <name type="scientific">Micromonospora yangpuensis</name>
    <dbReference type="NCBI Taxonomy" id="683228"/>
    <lineage>
        <taxon>Bacteria</taxon>
        <taxon>Bacillati</taxon>
        <taxon>Actinomycetota</taxon>
        <taxon>Actinomycetes</taxon>
        <taxon>Micromonosporales</taxon>
        <taxon>Micromonosporaceae</taxon>
        <taxon>Micromonospora</taxon>
    </lineage>
</organism>
<dbReference type="InterPro" id="IPR036736">
    <property type="entry name" value="ACP-like_sf"/>
</dbReference>
<dbReference type="PANTHER" id="PTHR43775">
    <property type="entry name" value="FATTY ACID SYNTHASE"/>
    <property type="match status" value="1"/>
</dbReference>
<dbReference type="PROSITE" id="PS50075">
    <property type="entry name" value="CARRIER"/>
    <property type="match status" value="1"/>
</dbReference>
<dbReference type="GO" id="GO:0006633">
    <property type="term" value="P:fatty acid biosynthetic process"/>
    <property type="evidence" value="ECO:0007669"/>
    <property type="project" value="TreeGrafter"/>
</dbReference>
<dbReference type="GO" id="GO:0031177">
    <property type="term" value="F:phosphopantetheine binding"/>
    <property type="evidence" value="ECO:0007669"/>
    <property type="project" value="InterPro"/>
</dbReference>
<keyword evidence="2" id="KW-0597">Phosphoprotein</keyword>
<dbReference type="AlphaFoldDB" id="A0A1C6UKC0"/>
<dbReference type="Pfam" id="PF00550">
    <property type="entry name" value="PP-binding"/>
    <property type="match status" value="1"/>
</dbReference>
<dbReference type="SMART" id="SM00823">
    <property type="entry name" value="PKS_PP"/>
    <property type="match status" value="1"/>
</dbReference>